<keyword evidence="1" id="KW-1133">Transmembrane helix</keyword>
<evidence type="ECO:0000313" key="3">
    <source>
        <dbReference type="Proteomes" id="UP000284868"/>
    </source>
</evidence>
<feature type="transmembrane region" description="Helical" evidence="1">
    <location>
        <begin position="12"/>
        <end position="30"/>
    </location>
</feature>
<dbReference type="EMBL" id="QRPK01000020">
    <property type="protein sequence ID" value="RHM11643.1"/>
    <property type="molecule type" value="Genomic_DNA"/>
</dbReference>
<dbReference type="OrthoDB" id="1858072at2"/>
<keyword evidence="3" id="KW-1185">Reference proteome</keyword>
<protein>
    <submittedName>
        <fullName evidence="2">Uncharacterized protein</fullName>
    </submittedName>
</protein>
<feature type="transmembrane region" description="Helical" evidence="1">
    <location>
        <begin position="190"/>
        <end position="207"/>
    </location>
</feature>
<feature type="transmembrane region" description="Helical" evidence="1">
    <location>
        <begin position="36"/>
        <end position="56"/>
    </location>
</feature>
<feature type="transmembrane region" description="Helical" evidence="1">
    <location>
        <begin position="248"/>
        <end position="269"/>
    </location>
</feature>
<organism evidence="2 3">
    <name type="scientific">Amedibacillus dolichus</name>
    <dbReference type="NCBI Taxonomy" id="31971"/>
    <lineage>
        <taxon>Bacteria</taxon>
        <taxon>Bacillati</taxon>
        <taxon>Bacillota</taxon>
        <taxon>Erysipelotrichia</taxon>
        <taxon>Erysipelotrichales</taxon>
        <taxon>Erysipelotrichaceae</taxon>
        <taxon>Amedibacillus</taxon>
    </lineage>
</organism>
<name>A0A415PFW0_9FIRM</name>
<keyword evidence="1" id="KW-0472">Membrane</keyword>
<evidence type="ECO:0000256" key="1">
    <source>
        <dbReference type="SAM" id="Phobius"/>
    </source>
</evidence>
<evidence type="ECO:0000313" key="2">
    <source>
        <dbReference type="EMBL" id="RHM11643.1"/>
    </source>
</evidence>
<sequence>MEDKVIRLSKFTKVLGIITVVIFMIPTGFLLFTGNIIAALCFFPFVLLGAALLLAYRKQVIILDDQELTFHYLLKNTQHIPYADIHCLLFIPLNNQMHMALISKTYERLISLDNMLVNLDPLFEILQQKNIQLIDFAELAEDEKQAALYGNTLTMIERNYYKSIDSENKTVDSMTKKKPHFHYKKTKKRLKILGWILFLTDVVAYIIGGKTMLVLSLAVIFITYSIYIIYYPYIYVDTISKKGQKQSLQLPFFAAAIAMLINLSLTQLYNYNFNASLQITAVTMLVLIGVFMIKSIRNPIPQRLTRKLSVICAIFIMAFSSTFTINFLLTFEPARHETIRVSDKSISSGKTRDYYLYGQWNGKEEQFSVPRSVYQESEIGDQKKVCIRRSMFGLEYYTVHE</sequence>
<reference evidence="2 3" key="1">
    <citation type="submission" date="2018-08" db="EMBL/GenBank/DDBJ databases">
        <title>A genome reference for cultivated species of the human gut microbiota.</title>
        <authorList>
            <person name="Zou Y."/>
            <person name="Xue W."/>
            <person name="Luo G."/>
        </authorList>
    </citation>
    <scope>NUCLEOTIDE SEQUENCE [LARGE SCALE GENOMIC DNA]</scope>
    <source>
        <strain evidence="2 3">AF35-6BH</strain>
    </source>
</reference>
<dbReference type="AlphaFoldDB" id="A0A415PFW0"/>
<comment type="caution">
    <text evidence="2">The sequence shown here is derived from an EMBL/GenBank/DDBJ whole genome shotgun (WGS) entry which is preliminary data.</text>
</comment>
<keyword evidence="1" id="KW-0812">Transmembrane</keyword>
<dbReference type="RefSeq" id="WP_022420037.1">
    <property type="nucleotide sequence ID" value="NZ_CAJKGD010000007.1"/>
</dbReference>
<proteinExistence type="predicted"/>
<accession>A0A415PFW0</accession>
<gene>
    <name evidence="2" type="ORF">DWZ83_05290</name>
</gene>
<dbReference type="Proteomes" id="UP000284868">
    <property type="component" value="Unassembled WGS sequence"/>
</dbReference>
<feature type="transmembrane region" description="Helical" evidence="1">
    <location>
        <begin position="213"/>
        <end position="236"/>
    </location>
</feature>
<feature type="transmembrane region" description="Helical" evidence="1">
    <location>
        <begin position="308"/>
        <end position="329"/>
    </location>
</feature>
<feature type="transmembrane region" description="Helical" evidence="1">
    <location>
        <begin position="275"/>
        <end position="296"/>
    </location>
</feature>